<dbReference type="InterPro" id="IPR013087">
    <property type="entry name" value="Znf_C2H2_type"/>
</dbReference>
<gene>
    <name evidence="3" type="ORF">QQ008_07320</name>
</gene>
<reference evidence="3" key="1">
    <citation type="submission" date="2023-06" db="EMBL/GenBank/DDBJ databases">
        <title>Genomic of Parafulvivirga corallium.</title>
        <authorList>
            <person name="Wang G."/>
        </authorList>
    </citation>
    <scope>NUCLEOTIDE SEQUENCE</scope>
    <source>
        <strain evidence="3">BMA10</strain>
    </source>
</reference>
<feature type="transmembrane region" description="Helical" evidence="1">
    <location>
        <begin position="88"/>
        <end position="108"/>
    </location>
</feature>
<dbReference type="PROSITE" id="PS50157">
    <property type="entry name" value="ZINC_FINGER_C2H2_2"/>
    <property type="match status" value="1"/>
</dbReference>
<proteinExistence type="predicted"/>
<keyword evidence="1" id="KW-1133">Transmembrane helix</keyword>
<feature type="transmembrane region" description="Helical" evidence="1">
    <location>
        <begin position="65"/>
        <end position="82"/>
    </location>
</feature>
<dbReference type="PROSITE" id="PS00028">
    <property type="entry name" value="ZINC_FINGER_C2H2_1"/>
    <property type="match status" value="1"/>
</dbReference>
<comment type="caution">
    <text evidence="3">The sequence shown here is derived from an EMBL/GenBank/DDBJ whole genome shotgun (WGS) entry which is preliminary data.</text>
</comment>
<keyword evidence="4" id="KW-1185">Reference proteome</keyword>
<dbReference type="InterPro" id="IPR036236">
    <property type="entry name" value="Znf_C2H2_sf"/>
</dbReference>
<keyword evidence="1" id="KW-0472">Membrane</keyword>
<sequence length="213" mass="23940">MKKLIMTEYFGIIVLLVALIPQIAHTVYVFKINSHYPEPWFAWCYAIGVDLAILIFTVRGWIWTAVAYLMATLAHNIAYQFFPQSDISSILIGITLSATIFSFSHIFYSGSKKRNESADDDALIDLGKRIESAVQSGIHIEAHPYLCPCCGLTFPTSKKLNGHISGHKMKGEWDEDKYGDWKHKNNERSSLLSELGLDLKTLGAKEPIENQSA</sequence>
<dbReference type="EMBL" id="JAUJEA010000002">
    <property type="protein sequence ID" value="MDN5201164.1"/>
    <property type="molecule type" value="Genomic_DNA"/>
</dbReference>
<name>A0ABT8KLQ3_9BACT</name>
<dbReference type="Proteomes" id="UP001172082">
    <property type="component" value="Unassembled WGS sequence"/>
</dbReference>
<dbReference type="RefSeq" id="WP_346751190.1">
    <property type="nucleotide sequence ID" value="NZ_JAUJEA010000002.1"/>
</dbReference>
<evidence type="ECO:0000256" key="1">
    <source>
        <dbReference type="SAM" id="Phobius"/>
    </source>
</evidence>
<feature type="domain" description="C2H2-type" evidence="2">
    <location>
        <begin position="145"/>
        <end position="172"/>
    </location>
</feature>
<evidence type="ECO:0000313" key="3">
    <source>
        <dbReference type="EMBL" id="MDN5201164.1"/>
    </source>
</evidence>
<evidence type="ECO:0000313" key="4">
    <source>
        <dbReference type="Proteomes" id="UP001172082"/>
    </source>
</evidence>
<evidence type="ECO:0000259" key="2">
    <source>
        <dbReference type="PROSITE" id="PS50157"/>
    </source>
</evidence>
<protein>
    <recommendedName>
        <fullName evidence="2">C2H2-type domain-containing protein</fullName>
    </recommendedName>
</protein>
<accession>A0ABT8KLQ3</accession>
<keyword evidence="1" id="KW-0812">Transmembrane</keyword>
<dbReference type="SUPFAM" id="SSF57667">
    <property type="entry name" value="beta-beta-alpha zinc fingers"/>
    <property type="match status" value="1"/>
</dbReference>
<organism evidence="3 4">
    <name type="scientific">Splendidivirga corallicola</name>
    <dbReference type="NCBI Taxonomy" id="3051826"/>
    <lineage>
        <taxon>Bacteria</taxon>
        <taxon>Pseudomonadati</taxon>
        <taxon>Bacteroidota</taxon>
        <taxon>Cytophagia</taxon>
        <taxon>Cytophagales</taxon>
        <taxon>Splendidivirgaceae</taxon>
        <taxon>Splendidivirga</taxon>
    </lineage>
</organism>
<feature type="transmembrane region" description="Helical" evidence="1">
    <location>
        <begin position="40"/>
        <end position="58"/>
    </location>
</feature>